<dbReference type="GO" id="GO:0045944">
    <property type="term" value="P:positive regulation of transcription by RNA polymerase II"/>
    <property type="evidence" value="ECO:0007669"/>
    <property type="project" value="InterPro"/>
</dbReference>
<keyword evidence="3" id="KW-0238">DNA-binding</keyword>
<evidence type="ECO:0000256" key="1">
    <source>
        <dbReference type="ARBA" id="ARBA00004123"/>
    </source>
</evidence>
<dbReference type="PANTHER" id="PTHR11945:SF634">
    <property type="entry name" value="MADS-BOX DOMAIN-CONTAINING PROTEIN"/>
    <property type="match status" value="1"/>
</dbReference>
<protein>
    <recommendedName>
        <fullName evidence="6">MADS-box domain-containing protein</fullName>
    </recommendedName>
</protein>
<evidence type="ECO:0000259" key="6">
    <source>
        <dbReference type="PROSITE" id="PS50066"/>
    </source>
</evidence>
<dbReference type="Pfam" id="PF00319">
    <property type="entry name" value="SRF-TF"/>
    <property type="match status" value="1"/>
</dbReference>
<dbReference type="GO" id="GO:0046983">
    <property type="term" value="F:protein dimerization activity"/>
    <property type="evidence" value="ECO:0007669"/>
    <property type="project" value="InterPro"/>
</dbReference>
<comment type="subcellular location">
    <subcellularLocation>
        <location evidence="1">Nucleus</location>
    </subcellularLocation>
</comment>
<organism evidence="7 8">
    <name type="scientific">Panicum virgatum</name>
    <name type="common">Blackwell switchgrass</name>
    <dbReference type="NCBI Taxonomy" id="38727"/>
    <lineage>
        <taxon>Eukaryota</taxon>
        <taxon>Viridiplantae</taxon>
        <taxon>Streptophyta</taxon>
        <taxon>Embryophyta</taxon>
        <taxon>Tracheophyta</taxon>
        <taxon>Spermatophyta</taxon>
        <taxon>Magnoliopsida</taxon>
        <taxon>Liliopsida</taxon>
        <taxon>Poales</taxon>
        <taxon>Poaceae</taxon>
        <taxon>PACMAD clade</taxon>
        <taxon>Panicoideae</taxon>
        <taxon>Panicodae</taxon>
        <taxon>Paniceae</taxon>
        <taxon>Panicinae</taxon>
        <taxon>Panicum</taxon>
        <taxon>Panicum sect. Hiantes</taxon>
    </lineage>
</organism>
<evidence type="ECO:0000256" key="3">
    <source>
        <dbReference type="ARBA" id="ARBA00023125"/>
    </source>
</evidence>
<feature type="domain" description="MADS-box" evidence="6">
    <location>
        <begin position="5"/>
        <end position="51"/>
    </location>
</feature>
<dbReference type="PROSITE" id="PS50066">
    <property type="entry name" value="MADS_BOX_2"/>
    <property type="match status" value="1"/>
</dbReference>
<keyword evidence="8" id="KW-1185">Reference proteome</keyword>
<dbReference type="InterPro" id="IPR036879">
    <property type="entry name" value="TF_MADSbox_sf"/>
</dbReference>
<dbReference type="CDD" id="cd00266">
    <property type="entry name" value="MADS_SRF_like"/>
    <property type="match status" value="1"/>
</dbReference>
<sequence>MPRAGKVKIQWIVQKSERQASFRKRRGTLFDKARDLSILCQVPAAVIVYGSGEAQPQVWPGIQEVTGILQRYRDLPDSLKEARRLDNELFMRRRTEKMRRKLDNCRASASRLEVNLILNDISLGRRREFADLPRELTGAVVSGLDALRSVTADRVNFLRSEAAQAAALPQQQLEEAVAAALMALQESRSPMVPPVAMAPPMVANAQPAPPQSALEPPMVPPLAMAPVVAGAPLLLPAPEPEPPVVPPLSMAPMVADAPLLLPAPEPPMMPPLAMAPVLFDDAPLDLLLLLLPDPEPLPPQSELVVAPAPPLQEPPMVAEAEAQLLLPAPLPEPPMMPPLAMAPVDDVPIDLLLLLLPDPEPVPPPPQSELVVAPAPALQEPPMVADAPLLLPAAEPEPPAAAAGAVVDEPLDLYAEPRDGSFLLEMADAIMDDGSGRQATSEDVDRLLREYGLESFKPM</sequence>
<evidence type="ECO:0000256" key="2">
    <source>
        <dbReference type="ARBA" id="ARBA00023015"/>
    </source>
</evidence>
<dbReference type="EMBL" id="CM029041">
    <property type="protein sequence ID" value="KAG2624499.1"/>
    <property type="molecule type" value="Genomic_DNA"/>
</dbReference>
<comment type="caution">
    <text evidence="7">The sequence shown here is derived from an EMBL/GenBank/DDBJ whole genome shotgun (WGS) entry which is preliminary data.</text>
</comment>
<dbReference type="Gene3D" id="3.40.1810.10">
    <property type="entry name" value="Transcription factor, MADS-box"/>
    <property type="match status" value="1"/>
</dbReference>
<dbReference type="InterPro" id="IPR002100">
    <property type="entry name" value="TF_MADSbox"/>
</dbReference>
<dbReference type="SMART" id="SM00432">
    <property type="entry name" value="MADS"/>
    <property type="match status" value="1"/>
</dbReference>
<dbReference type="Proteomes" id="UP000823388">
    <property type="component" value="Chromosome 3K"/>
</dbReference>
<accession>A0A8T0UWL8</accession>
<keyword evidence="5" id="KW-0539">Nucleus</keyword>
<dbReference type="GO" id="GO:0000981">
    <property type="term" value="F:DNA-binding transcription factor activity, RNA polymerase II-specific"/>
    <property type="evidence" value="ECO:0007669"/>
    <property type="project" value="InterPro"/>
</dbReference>
<keyword evidence="4" id="KW-0804">Transcription</keyword>
<dbReference type="GO" id="GO:0000978">
    <property type="term" value="F:RNA polymerase II cis-regulatory region sequence-specific DNA binding"/>
    <property type="evidence" value="ECO:0007669"/>
    <property type="project" value="TreeGrafter"/>
</dbReference>
<dbReference type="PRINTS" id="PR00404">
    <property type="entry name" value="MADSDOMAIN"/>
</dbReference>
<dbReference type="SUPFAM" id="SSF55455">
    <property type="entry name" value="SRF-like"/>
    <property type="match status" value="1"/>
</dbReference>
<evidence type="ECO:0000313" key="8">
    <source>
        <dbReference type="Proteomes" id="UP000823388"/>
    </source>
</evidence>
<dbReference type="PANTHER" id="PTHR11945">
    <property type="entry name" value="MADS BOX PROTEIN"/>
    <property type="match status" value="1"/>
</dbReference>
<evidence type="ECO:0000256" key="5">
    <source>
        <dbReference type="ARBA" id="ARBA00023242"/>
    </source>
</evidence>
<reference evidence="7" key="1">
    <citation type="submission" date="2020-05" db="EMBL/GenBank/DDBJ databases">
        <title>WGS assembly of Panicum virgatum.</title>
        <authorList>
            <person name="Lovell J.T."/>
            <person name="Jenkins J."/>
            <person name="Shu S."/>
            <person name="Juenger T.E."/>
            <person name="Schmutz J."/>
        </authorList>
    </citation>
    <scope>NUCLEOTIDE SEQUENCE</scope>
    <source>
        <strain evidence="7">AP13</strain>
    </source>
</reference>
<dbReference type="AlphaFoldDB" id="A0A8T0UWL8"/>
<name>A0A8T0UWL8_PANVG</name>
<evidence type="ECO:0000256" key="4">
    <source>
        <dbReference type="ARBA" id="ARBA00023163"/>
    </source>
</evidence>
<evidence type="ECO:0000313" key="7">
    <source>
        <dbReference type="EMBL" id="KAG2624499.1"/>
    </source>
</evidence>
<gene>
    <name evidence="7" type="ORF">PVAP13_3KG138300</name>
</gene>
<dbReference type="GO" id="GO:0005634">
    <property type="term" value="C:nucleus"/>
    <property type="evidence" value="ECO:0007669"/>
    <property type="project" value="UniProtKB-SubCell"/>
</dbReference>
<keyword evidence="2" id="KW-0805">Transcription regulation</keyword>
<proteinExistence type="predicted"/>
<dbReference type="InterPro" id="IPR033897">
    <property type="entry name" value="SRF-like_MADS-box"/>
</dbReference>